<evidence type="ECO:0000259" key="6">
    <source>
        <dbReference type="PROSITE" id="PS51503"/>
    </source>
</evidence>
<dbReference type="Gene3D" id="6.10.140.1320">
    <property type="match status" value="1"/>
</dbReference>
<comment type="subcellular location">
    <subcellularLocation>
        <location evidence="1">Mitochondrion</location>
    </subcellularLocation>
</comment>
<feature type="transmembrane region" description="Helical" evidence="5">
    <location>
        <begin position="163"/>
        <end position="180"/>
    </location>
</feature>
<feature type="transmembrane region" description="Helical" evidence="5">
    <location>
        <begin position="126"/>
        <end position="143"/>
    </location>
</feature>
<protein>
    <recommendedName>
        <fullName evidence="6">HIG1 domain-containing protein</fullName>
    </recommendedName>
</protein>
<dbReference type="Pfam" id="PF04588">
    <property type="entry name" value="HIG_1_N"/>
    <property type="match status" value="1"/>
</dbReference>
<keyword evidence="8" id="KW-1185">Reference proteome</keyword>
<dbReference type="PROSITE" id="PS51503">
    <property type="entry name" value="HIG1"/>
    <property type="match status" value="1"/>
</dbReference>
<keyword evidence="4 5" id="KW-0472">Membrane</keyword>
<reference evidence="7 8" key="1">
    <citation type="submission" date="2017-12" db="EMBL/GenBank/DDBJ databases">
        <title>Sequencing, de novo assembly and annotation of complete genome of a new Thraustochytrid species, strain FCC1311.</title>
        <authorList>
            <person name="Sedici K."/>
            <person name="Godart F."/>
            <person name="Aiese Cigliano R."/>
            <person name="Sanseverino W."/>
            <person name="Barakat M."/>
            <person name="Ortet P."/>
            <person name="Marechal E."/>
            <person name="Cagnac O."/>
            <person name="Amato A."/>
        </authorList>
    </citation>
    <scope>NUCLEOTIDE SEQUENCE [LARGE SCALE GENOMIC DNA]</scope>
</reference>
<evidence type="ECO:0000256" key="4">
    <source>
        <dbReference type="ARBA" id="ARBA00023136"/>
    </source>
</evidence>
<feature type="transmembrane region" description="Helical" evidence="5">
    <location>
        <begin position="35"/>
        <end position="55"/>
    </location>
</feature>
<sequence length="187" mass="20162">MRGDGIFESQIAADAIKNLTPAERKKNVEWISLKAGMKTFGIAGAISVPTTLALLKFSPWFRKSTGVSGRVATAFIPPVFAFAFVSEQTASRLAHPEAYESYVSANPNAHMPLSERVMNMVDKNPVGFLAAVGVPVVGGIFIAKGRDPSLTLSQRIMHTRVMGQASVLAILSGVALYHAFNDEPHRH</sequence>
<evidence type="ECO:0000256" key="5">
    <source>
        <dbReference type="SAM" id="Phobius"/>
    </source>
</evidence>
<accession>A0A2R5G5F9</accession>
<keyword evidence="2 5" id="KW-0812">Transmembrane</keyword>
<evidence type="ECO:0000313" key="7">
    <source>
        <dbReference type="EMBL" id="GBG26266.1"/>
    </source>
</evidence>
<dbReference type="InParanoid" id="A0A2R5G5F9"/>
<dbReference type="GO" id="GO:0005739">
    <property type="term" value="C:mitochondrion"/>
    <property type="evidence" value="ECO:0007669"/>
    <property type="project" value="UniProtKB-SubCell"/>
</dbReference>
<dbReference type="Proteomes" id="UP000241890">
    <property type="component" value="Unassembled WGS sequence"/>
</dbReference>
<dbReference type="OrthoDB" id="36576at2759"/>
<name>A0A2R5G5F9_9STRA</name>
<feature type="domain" description="HIG1" evidence="6">
    <location>
        <begin position="98"/>
        <end position="187"/>
    </location>
</feature>
<gene>
    <name evidence="7" type="ORF">FCC1311_024872</name>
</gene>
<proteinExistence type="predicted"/>
<dbReference type="EMBL" id="BEYU01000019">
    <property type="protein sequence ID" value="GBG26266.1"/>
    <property type="molecule type" value="Genomic_DNA"/>
</dbReference>
<organism evidence="7 8">
    <name type="scientific">Hondaea fermentalgiana</name>
    <dbReference type="NCBI Taxonomy" id="2315210"/>
    <lineage>
        <taxon>Eukaryota</taxon>
        <taxon>Sar</taxon>
        <taxon>Stramenopiles</taxon>
        <taxon>Bigyra</taxon>
        <taxon>Labyrinthulomycetes</taxon>
        <taxon>Thraustochytrida</taxon>
        <taxon>Thraustochytriidae</taxon>
        <taxon>Hondaea</taxon>
    </lineage>
</organism>
<evidence type="ECO:0000313" key="8">
    <source>
        <dbReference type="Proteomes" id="UP000241890"/>
    </source>
</evidence>
<keyword evidence="3 5" id="KW-1133">Transmembrane helix</keyword>
<evidence type="ECO:0000256" key="1">
    <source>
        <dbReference type="ARBA" id="ARBA00004173"/>
    </source>
</evidence>
<evidence type="ECO:0000256" key="3">
    <source>
        <dbReference type="ARBA" id="ARBA00022989"/>
    </source>
</evidence>
<comment type="caution">
    <text evidence="7">The sequence shown here is derived from an EMBL/GenBank/DDBJ whole genome shotgun (WGS) entry which is preliminary data.</text>
</comment>
<dbReference type="InterPro" id="IPR007667">
    <property type="entry name" value="Hypoxia_induced_domain"/>
</dbReference>
<evidence type="ECO:0000256" key="2">
    <source>
        <dbReference type="ARBA" id="ARBA00022692"/>
    </source>
</evidence>
<dbReference type="AlphaFoldDB" id="A0A2R5G5F9"/>